<protein>
    <recommendedName>
        <fullName evidence="1">Endonuclease/exonuclease/phosphatase domain-containing protein</fullName>
    </recommendedName>
</protein>
<dbReference type="InterPro" id="IPR005135">
    <property type="entry name" value="Endo/exonuclease/phosphatase"/>
</dbReference>
<accession>A0A9J5XPS7</accession>
<evidence type="ECO:0000259" key="1">
    <source>
        <dbReference type="Pfam" id="PF03372"/>
    </source>
</evidence>
<dbReference type="EMBL" id="JACXVP010000008">
    <property type="protein sequence ID" value="KAG5589356.1"/>
    <property type="molecule type" value="Genomic_DNA"/>
</dbReference>
<sequence length="364" mass="43427">MEPFQGPHELEQYKRRLGFQNAFCNCSTKIWIFWDEDWTWKVVRDNVQHLSVRFEAGSVEFMVTPVYARCDALERLELWEELEGLAEQNQYPWLVGGDFNVILNEEENQGGREFSIYEAMNFQQCMNICALSEVRALGSKFTWWNGRVEGNCIFKRLDRVLCNQEFEQIFPSSEVQHLIRQGSDHAPLHLTCNSEEESIIRPFKFLNFWTKHPKFRMIVEENWKVDFKGSPFLEFQAKVKKVKQALTCWSKETFGDIFQQVQRLEEEIRMKEMQLEINLSPRNREELNKIEAKLKKHRLMEEEFWKQKSGMRWFKDGDRNTKFFHNYVKGRRRKLFISEITTAQGDTMTGNENIGMEAVSFFED</sequence>
<evidence type="ECO:0000313" key="2">
    <source>
        <dbReference type="EMBL" id="KAG5589356.1"/>
    </source>
</evidence>
<dbReference type="Pfam" id="PF03372">
    <property type="entry name" value="Exo_endo_phos"/>
    <property type="match status" value="1"/>
</dbReference>
<dbReference type="PANTHER" id="PTHR33710:SF79">
    <property type="entry name" value="OS06G0205337 PROTEIN"/>
    <property type="match status" value="1"/>
</dbReference>
<dbReference type="SUPFAM" id="SSF56219">
    <property type="entry name" value="DNase I-like"/>
    <property type="match status" value="1"/>
</dbReference>
<comment type="caution">
    <text evidence="2">The sequence shown here is derived from an EMBL/GenBank/DDBJ whole genome shotgun (WGS) entry which is preliminary data.</text>
</comment>
<reference evidence="2 3" key="1">
    <citation type="submission" date="2020-09" db="EMBL/GenBank/DDBJ databases">
        <title>De no assembly of potato wild relative species, Solanum commersonii.</title>
        <authorList>
            <person name="Cho K."/>
        </authorList>
    </citation>
    <scope>NUCLEOTIDE SEQUENCE [LARGE SCALE GENOMIC DNA]</scope>
    <source>
        <strain evidence="2">LZ3.2</strain>
        <tissue evidence="2">Leaf</tissue>
    </source>
</reference>
<dbReference type="AlphaFoldDB" id="A0A9J5XPS7"/>
<feature type="domain" description="Endonuclease/exonuclease/phosphatase" evidence="1">
    <location>
        <begin position="62"/>
        <end position="185"/>
    </location>
</feature>
<dbReference type="Proteomes" id="UP000824120">
    <property type="component" value="Chromosome 8"/>
</dbReference>
<dbReference type="Gene3D" id="3.60.10.10">
    <property type="entry name" value="Endonuclease/exonuclease/phosphatase"/>
    <property type="match status" value="1"/>
</dbReference>
<dbReference type="OrthoDB" id="1742302at2759"/>
<dbReference type="PANTHER" id="PTHR33710">
    <property type="entry name" value="BNAC02G09200D PROTEIN"/>
    <property type="match status" value="1"/>
</dbReference>
<gene>
    <name evidence="2" type="ORF">H5410_039870</name>
</gene>
<evidence type="ECO:0000313" key="3">
    <source>
        <dbReference type="Proteomes" id="UP000824120"/>
    </source>
</evidence>
<dbReference type="GO" id="GO:0003824">
    <property type="term" value="F:catalytic activity"/>
    <property type="evidence" value="ECO:0007669"/>
    <property type="project" value="InterPro"/>
</dbReference>
<keyword evidence="3" id="KW-1185">Reference proteome</keyword>
<organism evidence="2 3">
    <name type="scientific">Solanum commersonii</name>
    <name type="common">Commerson's wild potato</name>
    <name type="synonym">Commerson's nightshade</name>
    <dbReference type="NCBI Taxonomy" id="4109"/>
    <lineage>
        <taxon>Eukaryota</taxon>
        <taxon>Viridiplantae</taxon>
        <taxon>Streptophyta</taxon>
        <taxon>Embryophyta</taxon>
        <taxon>Tracheophyta</taxon>
        <taxon>Spermatophyta</taxon>
        <taxon>Magnoliopsida</taxon>
        <taxon>eudicotyledons</taxon>
        <taxon>Gunneridae</taxon>
        <taxon>Pentapetalae</taxon>
        <taxon>asterids</taxon>
        <taxon>lamiids</taxon>
        <taxon>Solanales</taxon>
        <taxon>Solanaceae</taxon>
        <taxon>Solanoideae</taxon>
        <taxon>Solaneae</taxon>
        <taxon>Solanum</taxon>
    </lineage>
</organism>
<proteinExistence type="predicted"/>
<name>A0A9J5XPS7_SOLCO</name>
<dbReference type="InterPro" id="IPR036691">
    <property type="entry name" value="Endo/exonu/phosph_ase_sf"/>
</dbReference>